<evidence type="ECO:0000256" key="8">
    <source>
        <dbReference type="SAM" id="Phobius"/>
    </source>
</evidence>
<dbReference type="PROSITE" id="PS50850">
    <property type="entry name" value="MFS"/>
    <property type="match status" value="1"/>
</dbReference>
<feature type="transmembrane region" description="Helical" evidence="8">
    <location>
        <begin position="315"/>
        <end position="333"/>
    </location>
</feature>
<evidence type="ECO:0000256" key="3">
    <source>
        <dbReference type="ARBA" id="ARBA00022448"/>
    </source>
</evidence>
<dbReference type="Proteomes" id="UP000068210">
    <property type="component" value="Chromosome"/>
</dbReference>
<dbReference type="NCBIfam" id="TIGR00711">
    <property type="entry name" value="efflux_EmrB"/>
    <property type="match status" value="1"/>
</dbReference>
<feature type="transmembrane region" description="Helical" evidence="8">
    <location>
        <begin position="493"/>
        <end position="514"/>
    </location>
</feature>
<dbReference type="InterPro" id="IPR036259">
    <property type="entry name" value="MFS_trans_sf"/>
</dbReference>
<evidence type="ECO:0000313" key="11">
    <source>
        <dbReference type="Proteomes" id="UP000068210"/>
    </source>
</evidence>
<protein>
    <submittedName>
        <fullName evidence="10">Drug:H+ antiporter-2 (14 Spanner) (DHA2) family drug resistance MFS transporter</fullName>
    </submittedName>
</protein>
<feature type="transmembrane region" description="Helical" evidence="8">
    <location>
        <begin position="171"/>
        <end position="194"/>
    </location>
</feature>
<dbReference type="PANTHER" id="PTHR42718:SF9">
    <property type="entry name" value="MAJOR FACILITATOR SUPERFAMILY MULTIDRUG TRANSPORTER MFSC"/>
    <property type="match status" value="1"/>
</dbReference>
<dbReference type="EMBL" id="CP010415">
    <property type="protein sequence ID" value="AJE21806.1"/>
    <property type="molecule type" value="Genomic_DNA"/>
</dbReference>
<evidence type="ECO:0000256" key="7">
    <source>
        <dbReference type="ARBA" id="ARBA00023136"/>
    </source>
</evidence>
<gene>
    <name evidence="10" type="ORF">Achr_23690</name>
</gene>
<dbReference type="PANTHER" id="PTHR42718">
    <property type="entry name" value="MAJOR FACILITATOR SUPERFAMILY MULTIDRUG TRANSPORTER MFSC"/>
    <property type="match status" value="1"/>
</dbReference>
<dbReference type="InterPro" id="IPR011701">
    <property type="entry name" value="MFS"/>
</dbReference>
<evidence type="ECO:0000256" key="2">
    <source>
        <dbReference type="ARBA" id="ARBA00008537"/>
    </source>
</evidence>
<dbReference type="HOGENOM" id="CLU_000960_28_0_6"/>
<evidence type="ECO:0000256" key="5">
    <source>
        <dbReference type="ARBA" id="ARBA00022692"/>
    </source>
</evidence>
<proteinExistence type="inferred from homology"/>
<keyword evidence="5 8" id="KW-0812">Transmembrane</keyword>
<keyword evidence="7 8" id="KW-0472">Membrane</keyword>
<dbReference type="GO" id="GO:0005886">
    <property type="term" value="C:plasma membrane"/>
    <property type="evidence" value="ECO:0007669"/>
    <property type="project" value="UniProtKB-SubCell"/>
</dbReference>
<feature type="transmembrane region" description="Helical" evidence="8">
    <location>
        <begin position="237"/>
        <end position="254"/>
    </location>
</feature>
<accession>A0A0C4WMY5</accession>
<dbReference type="Gene3D" id="1.20.1250.20">
    <property type="entry name" value="MFS general substrate transporter like domains"/>
    <property type="match status" value="1"/>
</dbReference>
<comment type="similarity">
    <text evidence="2">Belongs to the major facilitator superfamily. EmrB family.</text>
</comment>
<feature type="transmembrane region" description="Helical" evidence="8">
    <location>
        <begin position="84"/>
        <end position="104"/>
    </location>
</feature>
<dbReference type="Pfam" id="PF07690">
    <property type="entry name" value="MFS_1"/>
    <property type="match status" value="1"/>
</dbReference>
<dbReference type="RefSeq" id="WP_039804597.1">
    <property type="nucleotide sequence ID" value="NZ_CP010415.1"/>
</dbReference>
<keyword evidence="3" id="KW-0813">Transport</keyword>
<evidence type="ECO:0000256" key="1">
    <source>
        <dbReference type="ARBA" id="ARBA00004651"/>
    </source>
</evidence>
<dbReference type="GO" id="GO:0022857">
    <property type="term" value="F:transmembrane transporter activity"/>
    <property type="evidence" value="ECO:0007669"/>
    <property type="project" value="InterPro"/>
</dbReference>
<dbReference type="KEGG" id="acx:Achr_23690"/>
<dbReference type="CDD" id="cd17503">
    <property type="entry name" value="MFS_LmrB_MDR_like"/>
    <property type="match status" value="1"/>
</dbReference>
<feature type="transmembrane region" description="Helical" evidence="8">
    <location>
        <begin position="340"/>
        <end position="361"/>
    </location>
</feature>
<name>A0A0C4WMY5_9GAMM</name>
<feature type="transmembrane region" description="Helical" evidence="8">
    <location>
        <begin position="110"/>
        <end position="132"/>
    </location>
</feature>
<dbReference type="Gene3D" id="1.20.1720.10">
    <property type="entry name" value="Multidrug resistance protein D"/>
    <property type="match status" value="1"/>
</dbReference>
<evidence type="ECO:0000313" key="10">
    <source>
        <dbReference type="EMBL" id="AJE21806.1"/>
    </source>
</evidence>
<keyword evidence="11" id="KW-1185">Reference proteome</keyword>
<evidence type="ECO:0000259" key="9">
    <source>
        <dbReference type="PROSITE" id="PS50850"/>
    </source>
</evidence>
<feature type="transmembrane region" description="Helical" evidence="8">
    <location>
        <begin position="206"/>
        <end position="225"/>
    </location>
</feature>
<keyword evidence="4" id="KW-1003">Cell membrane</keyword>
<feature type="transmembrane region" description="Helical" evidence="8">
    <location>
        <begin position="57"/>
        <end position="77"/>
    </location>
</feature>
<sequence>MSGPPAPAADQVTSRTWIAIAAAVLGVFMAVLDTQITNASLPEILGSLSASMEEGSWMSTTYLAAEVVAIPLTGVFLRVFGPRTFILGNTVLFLVFSTLCGMAWNLESMIVFRTLQGFFGGALIPTAMTLIIVSLPPGRRPMALAWLMLASTLAPTLGPTVGGILTEFYSWPWIFYINWLPGVLMLAGIAIGLDAQPKKFELLLKMDWLGIAGMIVGLGALIVFLEEGNRKDWFDSEFIRTTSFVAFAGILLWIGSQLLRPDPFVNVWLFGRRNFWVSSGVGAVAGLGLYGSTFVLPLFLAHIAGYNSRQIGETIMWMGLPQIIMTPVAAVLAKKIDNRVICSAGLLLFSVSCFMNAYMTADTGYDQLIASQIFRALGQPLILITLSNMAIHQIELANLSSASSLYNMTRVLGGAVGTALLSTAITMREHLHSEYLVEAVSLFSSATRERIAAITTMHMNNNGDIALATHQTMATLNGVVQREAFVMAYSDSFFLLGSMLLASVGLVWLADRIVAPGAKGKGNR</sequence>
<feature type="transmembrane region" description="Helical" evidence="8">
    <location>
        <begin position="144"/>
        <end position="165"/>
    </location>
</feature>
<keyword evidence="6 8" id="KW-1133">Transmembrane helix</keyword>
<feature type="transmembrane region" description="Helical" evidence="8">
    <location>
        <begin position="411"/>
        <end position="427"/>
    </location>
</feature>
<dbReference type="STRING" id="1328314.Achr_23690"/>
<dbReference type="AlphaFoldDB" id="A0A0C4WMY5"/>
<dbReference type="InterPro" id="IPR020846">
    <property type="entry name" value="MFS_dom"/>
</dbReference>
<organism evidence="10 11">
    <name type="scientific">Azotobacter chroococcum NCIMB 8003</name>
    <dbReference type="NCBI Taxonomy" id="1328314"/>
    <lineage>
        <taxon>Bacteria</taxon>
        <taxon>Pseudomonadati</taxon>
        <taxon>Pseudomonadota</taxon>
        <taxon>Gammaproteobacteria</taxon>
        <taxon>Pseudomonadales</taxon>
        <taxon>Pseudomonadaceae</taxon>
        <taxon>Azotobacter</taxon>
    </lineage>
</organism>
<dbReference type="SUPFAM" id="SSF103473">
    <property type="entry name" value="MFS general substrate transporter"/>
    <property type="match status" value="1"/>
</dbReference>
<evidence type="ECO:0000256" key="6">
    <source>
        <dbReference type="ARBA" id="ARBA00022989"/>
    </source>
</evidence>
<dbReference type="InterPro" id="IPR004638">
    <property type="entry name" value="EmrB-like"/>
</dbReference>
<feature type="transmembrane region" description="Helical" evidence="8">
    <location>
        <begin position="12"/>
        <end position="32"/>
    </location>
</feature>
<evidence type="ECO:0000256" key="4">
    <source>
        <dbReference type="ARBA" id="ARBA00022475"/>
    </source>
</evidence>
<comment type="subcellular location">
    <subcellularLocation>
        <location evidence="1">Cell membrane</location>
        <topology evidence="1">Multi-pass membrane protein</topology>
    </subcellularLocation>
</comment>
<feature type="domain" description="Major facilitator superfamily (MFS) profile" evidence="9">
    <location>
        <begin position="19"/>
        <end position="515"/>
    </location>
</feature>
<feature type="transmembrane region" description="Helical" evidence="8">
    <location>
        <begin position="275"/>
        <end position="303"/>
    </location>
</feature>
<reference evidence="10 11" key="1">
    <citation type="journal article" date="2015" name="PLoS ONE">
        <title>Azotobacter Genomes: The Genome of Azotobacter chroococcum NCIMB 8003 (ATCC 4412).</title>
        <authorList>
            <person name="Robson R.L."/>
            <person name="Jones R."/>
            <person name="Robson R.M."/>
            <person name="Schwartz A."/>
            <person name="Richardson T.H."/>
        </authorList>
    </citation>
    <scope>NUCLEOTIDE SEQUENCE [LARGE SCALE GENOMIC DNA]</scope>
    <source>
        <strain evidence="10 11">NCIMB 8003</strain>
    </source>
</reference>
<feature type="transmembrane region" description="Helical" evidence="8">
    <location>
        <begin position="373"/>
        <end position="391"/>
    </location>
</feature>